<reference evidence="2 3" key="1">
    <citation type="submission" date="2022-12" db="EMBL/GenBank/DDBJ databases">
        <title>Chromosome-scale assembly of the Ensete ventricosum genome.</title>
        <authorList>
            <person name="Dussert Y."/>
            <person name="Stocks J."/>
            <person name="Wendawek A."/>
            <person name="Woldeyes F."/>
            <person name="Nichols R.A."/>
            <person name="Borrell J.S."/>
        </authorList>
    </citation>
    <scope>NUCLEOTIDE SEQUENCE [LARGE SCALE GENOMIC DNA]</scope>
    <source>
        <strain evidence="3">cv. Maze</strain>
        <tissue evidence="2">Seeds</tissue>
    </source>
</reference>
<organism evidence="2 3">
    <name type="scientific">Ensete ventricosum</name>
    <name type="common">Abyssinian banana</name>
    <name type="synonym">Musa ensete</name>
    <dbReference type="NCBI Taxonomy" id="4639"/>
    <lineage>
        <taxon>Eukaryota</taxon>
        <taxon>Viridiplantae</taxon>
        <taxon>Streptophyta</taxon>
        <taxon>Embryophyta</taxon>
        <taxon>Tracheophyta</taxon>
        <taxon>Spermatophyta</taxon>
        <taxon>Magnoliopsida</taxon>
        <taxon>Liliopsida</taxon>
        <taxon>Zingiberales</taxon>
        <taxon>Musaceae</taxon>
        <taxon>Ensete</taxon>
    </lineage>
</organism>
<proteinExistence type="predicted"/>
<name>A0AAV8Q139_ENSVE</name>
<comment type="caution">
    <text evidence="2">The sequence shown here is derived from an EMBL/GenBank/DDBJ whole genome shotgun (WGS) entry which is preliminary data.</text>
</comment>
<evidence type="ECO:0000313" key="3">
    <source>
        <dbReference type="Proteomes" id="UP001222027"/>
    </source>
</evidence>
<feature type="region of interest" description="Disordered" evidence="1">
    <location>
        <begin position="1"/>
        <end position="35"/>
    </location>
</feature>
<keyword evidence="3" id="KW-1185">Reference proteome</keyword>
<dbReference type="EMBL" id="JAQQAF010000003">
    <property type="protein sequence ID" value="KAJ8499400.1"/>
    <property type="molecule type" value="Genomic_DNA"/>
</dbReference>
<evidence type="ECO:0000313" key="2">
    <source>
        <dbReference type="EMBL" id="KAJ8499400.1"/>
    </source>
</evidence>
<feature type="region of interest" description="Disordered" evidence="1">
    <location>
        <begin position="57"/>
        <end position="104"/>
    </location>
</feature>
<sequence>MIRPPTRGQPVVAKAPLQRGGRLRPGPARKGQCPPVAIPQGLLLKGGRLQLSARKGWQPPMARPQGLLPAAYRGPPITGRPTAGVAPAGRQSAGKGTARKGYRL</sequence>
<dbReference type="AlphaFoldDB" id="A0AAV8Q139"/>
<dbReference type="Proteomes" id="UP001222027">
    <property type="component" value="Unassembled WGS sequence"/>
</dbReference>
<accession>A0AAV8Q139</accession>
<protein>
    <submittedName>
        <fullName evidence="2">Uncharacterized protein</fullName>
    </submittedName>
</protein>
<evidence type="ECO:0000256" key="1">
    <source>
        <dbReference type="SAM" id="MobiDB-lite"/>
    </source>
</evidence>
<gene>
    <name evidence="2" type="ORF">OPV22_009952</name>
</gene>